<protein>
    <submittedName>
        <fullName evidence="2">Uncharacterized protein</fullName>
    </submittedName>
</protein>
<feature type="compositionally biased region" description="Polar residues" evidence="1">
    <location>
        <begin position="98"/>
        <end position="108"/>
    </location>
</feature>
<feature type="compositionally biased region" description="Low complexity" evidence="1">
    <location>
        <begin position="43"/>
        <end position="56"/>
    </location>
</feature>
<organism evidence="2">
    <name type="scientific">Oryza alta</name>
    <dbReference type="NCBI Taxonomy" id="52545"/>
    <lineage>
        <taxon>Eukaryota</taxon>
        <taxon>Viridiplantae</taxon>
        <taxon>Streptophyta</taxon>
        <taxon>Embryophyta</taxon>
        <taxon>Tracheophyta</taxon>
        <taxon>Spermatophyta</taxon>
        <taxon>Magnoliopsida</taxon>
        <taxon>Liliopsida</taxon>
        <taxon>Poales</taxon>
        <taxon>Poaceae</taxon>
        <taxon>BOP clade</taxon>
        <taxon>Oryzoideae</taxon>
        <taxon>Oryzeae</taxon>
        <taxon>Oryzinae</taxon>
        <taxon>Oryza</taxon>
    </lineage>
</organism>
<feature type="compositionally biased region" description="Acidic residues" evidence="1">
    <location>
        <begin position="63"/>
        <end position="81"/>
    </location>
</feature>
<dbReference type="AlphaFoldDB" id="A0A1V1H778"/>
<sequence length="156" mass="17021">MALRLNCMSAPDAAQIPPRAATATASGPSRRTPVRSGSRRTTSRTTSTSTARASGSRGKEPAEESDDDAGNIGSEEDDPSYGEELRMSQLFDAPPPTQSQGESSQVATPTERELRVRRRARDHTDIASANILPTDPPRQRRPRDPFSPPDQRRRPN</sequence>
<feature type="region of interest" description="Disordered" evidence="1">
    <location>
        <begin position="1"/>
        <end position="156"/>
    </location>
</feature>
<gene>
    <name evidence="2" type="primary">OA_BBa0065J20.21</name>
</gene>
<accession>A0A1V1H778</accession>
<reference evidence="2" key="1">
    <citation type="submission" date="2009-05" db="EMBL/GenBank/DDBJ databases">
        <title>Oryza sativa Japonica Group genomic DNA, chromosome 6, BAC clone:KMK0024M20, cultivar:Khau Mac Kho.</title>
        <authorList>
            <person name="Matsumoto T."/>
            <person name="Wu J."/>
            <person name="Kanamori H."/>
        </authorList>
    </citation>
    <scope>NUCLEOTIDE SEQUENCE</scope>
    <source>
        <strain evidence="2">IRGC 105143</strain>
    </source>
</reference>
<name>A0A1V1H778_9ORYZ</name>
<evidence type="ECO:0000313" key="2">
    <source>
        <dbReference type="EMBL" id="BAX25067.1"/>
    </source>
</evidence>
<dbReference type="EMBL" id="AP011471">
    <property type="protein sequence ID" value="BAX25067.1"/>
    <property type="molecule type" value="Genomic_DNA"/>
</dbReference>
<evidence type="ECO:0000256" key="1">
    <source>
        <dbReference type="SAM" id="MobiDB-lite"/>
    </source>
</evidence>
<proteinExistence type="predicted"/>
<feature type="compositionally biased region" description="Low complexity" evidence="1">
    <location>
        <begin position="26"/>
        <end position="36"/>
    </location>
</feature>